<evidence type="ECO:0000256" key="4">
    <source>
        <dbReference type="ARBA" id="ARBA00022679"/>
    </source>
</evidence>
<evidence type="ECO:0000259" key="9">
    <source>
        <dbReference type="Pfam" id="PF04095"/>
    </source>
</evidence>
<dbReference type="GO" id="GO:0047280">
    <property type="term" value="F:nicotinamide phosphoribosyltransferase activity"/>
    <property type="evidence" value="ECO:0007669"/>
    <property type="project" value="UniProtKB-EC"/>
</dbReference>
<dbReference type="EC" id="2.4.2.12" evidence="6"/>
<accession>A0A2H9TIR6</accession>
<dbReference type="InterPro" id="IPR016471">
    <property type="entry name" value="Nicotinamide_PRibTrfase"/>
</dbReference>
<evidence type="ECO:0000256" key="6">
    <source>
        <dbReference type="ARBA" id="ARBA00035024"/>
    </source>
</evidence>
<name>A0A2H9TIR6_9FUNG</name>
<evidence type="ECO:0000256" key="8">
    <source>
        <dbReference type="ARBA" id="ARBA00047835"/>
    </source>
</evidence>
<evidence type="ECO:0000313" key="12">
    <source>
        <dbReference type="Proteomes" id="UP000240830"/>
    </source>
</evidence>
<comment type="pathway">
    <text evidence="5">Cofactor biosynthesis; NAD(+) biosynthesis; nicotinamide D-ribonucleotide from 5-phospho-alpha-D-ribose 1-diphosphate and nicotinamide: step 1/1.</text>
</comment>
<protein>
    <recommendedName>
        <fullName evidence="7">Nicotinamide phosphoribosyltransferase</fullName>
        <ecNumber evidence="6">2.4.2.12</ecNumber>
    </recommendedName>
</protein>
<dbReference type="InterPro" id="IPR013785">
    <property type="entry name" value="Aldolase_TIM"/>
</dbReference>
<dbReference type="EMBL" id="MTSL01000168">
    <property type="protein sequence ID" value="PJF17628.1"/>
    <property type="molecule type" value="Genomic_DNA"/>
</dbReference>
<dbReference type="InterPro" id="IPR041529">
    <property type="entry name" value="DUF5598"/>
</dbReference>
<dbReference type="InterPro" id="IPR041525">
    <property type="entry name" value="N/Namide_PRibTrfase"/>
</dbReference>
<dbReference type="PANTHER" id="PTHR43816:SF1">
    <property type="entry name" value="NICOTINAMIDE PHOSPHORIBOSYLTRANSFERASE"/>
    <property type="match status" value="1"/>
</dbReference>
<dbReference type="Pfam" id="PF18127">
    <property type="entry name" value="NAMPT_N"/>
    <property type="match status" value="1"/>
</dbReference>
<evidence type="ECO:0000259" key="10">
    <source>
        <dbReference type="Pfam" id="PF18127"/>
    </source>
</evidence>
<keyword evidence="2" id="KW-0662">Pyridine nucleotide biosynthesis</keyword>
<feature type="domain" description="Nicotinamide phosphoribosyltransferase N-terminal" evidence="10">
    <location>
        <begin position="6"/>
        <end position="105"/>
    </location>
</feature>
<gene>
    <name evidence="11" type="ORF">PSACC_02573</name>
</gene>
<dbReference type="Gene3D" id="3.20.20.70">
    <property type="entry name" value="Aldolase class I"/>
    <property type="match status" value="1"/>
</dbReference>
<dbReference type="Pfam" id="PF04095">
    <property type="entry name" value="NAPRTase"/>
    <property type="match status" value="1"/>
</dbReference>
<evidence type="ECO:0000313" key="11">
    <source>
        <dbReference type="EMBL" id="PJF17628.1"/>
    </source>
</evidence>
<evidence type="ECO:0000256" key="1">
    <source>
        <dbReference type="ARBA" id="ARBA00010897"/>
    </source>
</evidence>
<dbReference type="PIRSF" id="PIRSF005943">
    <property type="entry name" value="NMPRT"/>
    <property type="match status" value="1"/>
</dbReference>
<comment type="catalytic activity">
    <reaction evidence="8">
        <text>beta-nicotinamide D-ribonucleotide + diphosphate = 5-phospho-alpha-D-ribose 1-diphosphate + nicotinamide + H(+)</text>
        <dbReference type="Rhea" id="RHEA:16149"/>
        <dbReference type="ChEBI" id="CHEBI:14649"/>
        <dbReference type="ChEBI" id="CHEBI:15378"/>
        <dbReference type="ChEBI" id="CHEBI:17154"/>
        <dbReference type="ChEBI" id="CHEBI:33019"/>
        <dbReference type="ChEBI" id="CHEBI:58017"/>
        <dbReference type="EC" id="2.4.2.12"/>
    </reaction>
    <physiologicalReaction direction="right-to-left" evidence="8">
        <dbReference type="Rhea" id="RHEA:16151"/>
    </physiologicalReaction>
</comment>
<keyword evidence="3" id="KW-0328">Glycosyltransferase</keyword>
<feature type="domain" description="Nicotinate/nicotinamide phosphoribosyltransferase" evidence="9">
    <location>
        <begin position="179"/>
        <end position="410"/>
    </location>
</feature>
<comment type="caution">
    <text evidence="11">The sequence shown here is derived from an EMBL/GenBank/DDBJ whole genome shotgun (WGS) entry which is preliminary data.</text>
</comment>
<dbReference type="GO" id="GO:0009435">
    <property type="term" value="P:NAD+ biosynthetic process"/>
    <property type="evidence" value="ECO:0007669"/>
    <property type="project" value="UniProtKB-UniPathway"/>
</dbReference>
<sequence length="492" mass="54837">MIPIGVLTDSYKASHPFLYPPAKERVAYGEFRCSFERDLTDQRILFYGMRYIVEKYLERRWTQSDLEDSCSFFSTHNVGYGAYPFPRELFQRIIDEHDGWFPIKVTGLSEGEVIYPHTPVYTVTATEEFAGLVTWMETLLTMVWYPTTVATLSRRIRDLIEVAFHQSVELEMHYLLDSRLHDFGFRGCTCVEQAIIGGTAHLLSFTGTDTAAAAAHVQFHLNEGRPVGQSIPATEHSVMTAFGSEREAILQTMEQFGDGAFACVMDSYDYANALEVVLPTVIESFKLKSGGFMVLRPDSGDSLQAVLDALVAADRVFGSDVNSLGFKVLRGCGVVQGDGIDYNQIQRIIEGVLSSGYSAQNVVFGMGSNLLHKIHRDTMSFATKLSFVRDADGASRDVCKTPKTDVQKFSLPGLFSVKKNAIGVPMVHPLGQEPEGPELLQVYYDHGPVTLKRSFDDIRKTAMANWERLPKVADPISPALKEKIKLATANRH</sequence>
<organism evidence="11 12">
    <name type="scientific">Paramicrosporidium saccamoebae</name>
    <dbReference type="NCBI Taxonomy" id="1246581"/>
    <lineage>
        <taxon>Eukaryota</taxon>
        <taxon>Fungi</taxon>
        <taxon>Fungi incertae sedis</taxon>
        <taxon>Cryptomycota</taxon>
        <taxon>Cryptomycota incertae sedis</taxon>
        <taxon>Paramicrosporidium</taxon>
    </lineage>
</organism>
<proteinExistence type="inferred from homology"/>
<evidence type="ECO:0000256" key="2">
    <source>
        <dbReference type="ARBA" id="ARBA00022642"/>
    </source>
</evidence>
<keyword evidence="12" id="KW-1185">Reference proteome</keyword>
<reference evidence="11 12" key="1">
    <citation type="submission" date="2016-10" db="EMBL/GenBank/DDBJ databases">
        <title>The genome of Paramicrosporidium saccamoebae is the missing link in understanding Cryptomycota and Microsporidia evolution.</title>
        <authorList>
            <person name="Quandt C.A."/>
            <person name="Beaudet D."/>
            <person name="Corsaro D."/>
            <person name="Michel R."/>
            <person name="Corradi N."/>
            <person name="James T."/>
        </authorList>
    </citation>
    <scope>NUCLEOTIDE SEQUENCE [LARGE SCALE GENOMIC DNA]</scope>
    <source>
        <strain evidence="11 12">KSL3</strain>
    </source>
</reference>
<evidence type="ECO:0000256" key="7">
    <source>
        <dbReference type="ARBA" id="ARBA00035036"/>
    </source>
</evidence>
<evidence type="ECO:0000256" key="3">
    <source>
        <dbReference type="ARBA" id="ARBA00022676"/>
    </source>
</evidence>
<dbReference type="PANTHER" id="PTHR43816">
    <property type="entry name" value="NICOTINAMIDE PHOSPHORIBOSYLTRANSFERASE"/>
    <property type="match status" value="1"/>
</dbReference>
<dbReference type="AlphaFoldDB" id="A0A2H9TIR6"/>
<dbReference type="SUPFAM" id="SSF51690">
    <property type="entry name" value="Nicotinate/Quinolinate PRTase C-terminal domain-like"/>
    <property type="match status" value="1"/>
</dbReference>
<keyword evidence="4" id="KW-0808">Transferase</keyword>
<dbReference type="InterPro" id="IPR036068">
    <property type="entry name" value="Nicotinate_pribotase-like_C"/>
</dbReference>
<dbReference type="STRING" id="1246581.A0A2H9TIR6"/>
<dbReference type="UniPathway" id="UPA00253"/>
<dbReference type="OrthoDB" id="193380at2759"/>
<evidence type="ECO:0000256" key="5">
    <source>
        <dbReference type="ARBA" id="ARBA00035007"/>
    </source>
</evidence>
<comment type="similarity">
    <text evidence="1">Belongs to the NAPRTase family.</text>
</comment>
<dbReference type="Proteomes" id="UP000240830">
    <property type="component" value="Unassembled WGS sequence"/>
</dbReference>